<accession>A0ACC1T776</accession>
<dbReference type="Proteomes" id="UP001148662">
    <property type="component" value="Unassembled WGS sequence"/>
</dbReference>
<organism evidence="1 2">
    <name type="scientific">Phlebia brevispora</name>
    <dbReference type="NCBI Taxonomy" id="194682"/>
    <lineage>
        <taxon>Eukaryota</taxon>
        <taxon>Fungi</taxon>
        <taxon>Dikarya</taxon>
        <taxon>Basidiomycota</taxon>
        <taxon>Agaricomycotina</taxon>
        <taxon>Agaricomycetes</taxon>
        <taxon>Polyporales</taxon>
        <taxon>Meruliaceae</taxon>
        <taxon>Phlebia</taxon>
    </lineage>
</organism>
<keyword evidence="2" id="KW-1185">Reference proteome</keyword>
<evidence type="ECO:0000313" key="2">
    <source>
        <dbReference type="Proteomes" id="UP001148662"/>
    </source>
</evidence>
<evidence type="ECO:0000313" key="1">
    <source>
        <dbReference type="EMBL" id="KAJ3554660.1"/>
    </source>
</evidence>
<comment type="caution">
    <text evidence="1">The sequence shown here is derived from an EMBL/GenBank/DDBJ whole genome shotgun (WGS) entry which is preliminary data.</text>
</comment>
<protein>
    <submittedName>
        <fullName evidence="1">Uncharacterized protein</fullName>
    </submittedName>
</protein>
<reference evidence="1" key="1">
    <citation type="submission" date="2022-07" db="EMBL/GenBank/DDBJ databases">
        <title>Genome Sequence of Phlebia brevispora.</title>
        <authorList>
            <person name="Buettner E."/>
        </authorList>
    </citation>
    <scope>NUCLEOTIDE SEQUENCE</scope>
    <source>
        <strain evidence="1">MPL23</strain>
    </source>
</reference>
<sequence>MISKPPNQSRNDEFALSTESETPREVVSKEPGHALTPTPREKAVEVCSSEGTSTSPPLVGQDTERDNWLDRSSRHLRAGARTTWGDSLVAHQTCDREWIITSPNVSFIPQPVYGRITVFIDDPRYRWLVAIARKPEKLGSDWRTPIRTPLQNADTVAVSNSRYFIVSASRRKNIQTLVDQMSLRVESFAQQCGVQRELQSLVESMKNAFDRLDYPSTQRDLIHVRLSPQSKFNGDLSRDRPHPRVDLMGAFTADPGVVQKLFEAGVPVRFMRQERNFPDGDMILRIVEPDNPTFRVDRGPFPHIPIYEGWAGDRHIGAIAERAHSYLDLGILAMQILRGAGCKSAVQLVTLLESTVQLVTLLESTVQLVTLLESTVQLEPRSSLGLVARLTSECGKRFAQTSSDVPKEHPKACLKVKLTRTPKFVARSTFAECEHDWLPPSIPEWQHALAVVDRSRPAPERPWGYWLPDPVTIANTSAGRSERHLKNWMRARAAWFQILNHDRIESRTLRPFKNQDWRDLLNPSSKDETERGTKTADRKRAIVQYIERASGADNLWSTEIELDWYGEPWSLTSLQQISEILWELYEVTFRYELLELDRHLVTYGDASIDVQGCMEVTRHRLIQDVFLDQPFILTLLPKSLDGLAGLRITDRAQSLEALRKIVSRWPSVPETIRSSPPLTGIADLERLARMESAICKHYVQTFWAVASRAAMLPRRFPLVK</sequence>
<gene>
    <name evidence="1" type="ORF">NM688_g2992</name>
</gene>
<dbReference type="EMBL" id="JANHOG010000408">
    <property type="protein sequence ID" value="KAJ3554660.1"/>
    <property type="molecule type" value="Genomic_DNA"/>
</dbReference>
<name>A0ACC1T776_9APHY</name>
<proteinExistence type="predicted"/>